<name>A0A225VI40_9STRA</name>
<dbReference type="GO" id="GO:0006396">
    <property type="term" value="P:RNA processing"/>
    <property type="evidence" value="ECO:0007669"/>
    <property type="project" value="InterPro"/>
</dbReference>
<evidence type="ECO:0000256" key="2">
    <source>
        <dbReference type="PROSITE-ProRule" id="PRU00176"/>
    </source>
</evidence>
<dbReference type="GO" id="GO:0005634">
    <property type="term" value="C:nucleus"/>
    <property type="evidence" value="ECO:0007669"/>
    <property type="project" value="UniProtKB-SubCell"/>
</dbReference>
<gene>
    <name evidence="5" type="ORF">PHMEG_00023650</name>
</gene>
<evidence type="ECO:0000256" key="1">
    <source>
        <dbReference type="ARBA" id="ARBA00022884"/>
    </source>
</evidence>
<dbReference type="Gene3D" id="1.25.40.10">
    <property type="entry name" value="Tetratricopeptide repeat domain"/>
    <property type="match status" value="1"/>
</dbReference>
<dbReference type="InterPro" id="IPR035979">
    <property type="entry name" value="RBD_domain_sf"/>
</dbReference>
<feature type="domain" description="RRM" evidence="4">
    <location>
        <begin position="511"/>
        <end position="601"/>
    </location>
</feature>
<dbReference type="OrthoDB" id="360390at2759"/>
<dbReference type="PANTHER" id="PTHR23236:SF11">
    <property type="entry name" value="EUKARYOTIC TRANSLATION INITIATION FACTOR 4H"/>
    <property type="match status" value="1"/>
</dbReference>
<dbReference type="SUPFAM" id="SSF48452">
    <property type="entry name" value="TPR-like"/>
    <property type="match status" value="1"/>
</dbReference>
<reference evidence="6" key="1">
    <citation type="submission" date="2017-03" db="EMBL/GenBank/DDBJ databases">
        <title>Phytopthora megakarya and P. palmivora, two closely related causual agents of cacao black pod achieved similar genome size and gene model numbers by different mechanisms.</title>
        <authorList>
            <person name="Ali S."/>
            <person name="Shao J."/>
            <person name="Larry D.J."/>
            <person name="Kronmiller B."/>
            <person name="Shen D."/>
            <person name="Strem M.D."/>
            <person name="Melnick R.L."/>
            <person name="Guiltinan M.J."/>
            <person name="Tyler B.M."/>
            <person name="Meinhardt L.W."/>
            <person name="Bailey B.A."/>
        </authorList>
    </citation>
    <scope>NUCLEOTIDE SEQUENCE [LARGE SCALE GENOMIC DNA]</scope>
    <source>
        <strain evidence="6">zdho120</strain>
    </source>
</reference>
<feature type="region of interest" description="Disordered" evidence="3">
    <location>
        <begin position="337"/>
        <end position="386"/>
    </location>
</feature>
<dbReference type="Proteomes" id="UP000198211">
    <property type="component" value="Unassembled WGS sequence"/>
</dbReference>
<feature type="domain" description="RRM" evidence="4">
    <location>
        <begin position="408"/>
        <end position="487"/>
    </location>
</feature>
<protein>
    <recommendedName>
        <fullName evidence="4">RRM domain-containing protein</fullName>
    </recommendedName>
</protein>
<proteinExistence type="predicted"/>
<accession>A0A225VI40</accession>
<dbReference type="Gene3D" id="3.30.70.330">
    <property type="match status" value="2"/>
</dbReference>
<dbReference type="SUPFAM" id="SSF54928">
    <property type="entry name" value="RNA-binding domain, RBD"/>
    <property type="match status" value="1"/>
</dbReference>
<dbReference type="PROSITE" id="PS50102">
    <property type="entry name" value="RRM"/>
    <property type="match status" value="2"/>
</dbReference>
<evidence type="ECO:0000256" key="3">
    <source>
        <dbReference type="SAM" id="MobiDB-lite"/>
    </source>
</evidence>
<feature type="compositionally biased region" description="Low complexity" evidence="3">
    <location>
        <begin position="491"/>
        <end position="500"/>
    </location>
</feature>
<feature type="region of interest" description="Disordered" evidence="3">
    <location>
        <begin position="1"/>
        <end position="66"/>
    </location>
</feature>
<dbReference type="InterPro" id="IPR012677">
    <property type="entry name" value="Nucleotide-bd_a/b_plait_sf"/>
</dbReference>
<dbReference type="EMBL" id="NBNE01004960">
    <property type="protein sequence ID" value="OWZ04447.1"/>
    <property type="molecule type" value="Genomic_DNA"/>
</dbReference>
<evidence type="ECO:0000313" key="6">
    <source>
        <dbReference type="Proteomes" id="UP000198211"/>
    </source>
</evidence>
<comment type="caution">
    <text evidence="5">The sequence shown here is derived from an EMBL/GenBank/DDBJ whole genome shotgun (WGS) entry which is preliminary data.</text>
</comment>
<dbReference type="Pfam" id="PF00076">
    <property type="entry name" value="RRM_1"/>
    <property type="match status" value="1"/>
</dbReference>
<dbReference type="AlphaFoldDB" id="A0A225VI40"/>
<dbReference type="PANTHER" id="PTHR23236">
    <property type="entry name" value="EUKARYOTIC TRANSLATION INITIATION FACTOR 4B/4H"/>
    <property type="match status" value="1"/>
</dbReference>
<feature type="compositionally biased region" description="Polar residues" evidence="3">
    <location>
        <begin position="28"/>
        <end position="37"/>
    </location>
</feature>
<sequence length="633" mass="70710">MARGAASPGDDSSLSGFSSDEDMADVSNLPSVSSVTHNVHVEVLDEDEETAPKSAPTVSQTGSEASTTISSVQQCCQEAVHPILQTKNLLDVQYEAYSTAIGHITWHWPNSETITDPIELESALQAYHTLRADVYKTFQHAFPLTEDMYMQWISDATARGDDTRELQMLFELSVKDYWSVPLTLQYLRFLKENGEDQELERAMNKAQATLGIHFTRGHEIWALCRELVTEKFDEMDNAELQKEQAIRELFCKQMELPLDQNDLVMSEFRAWDAYNTRDTEGSGSCEEASKRQNKLFAPLMKKLRGFEVRISAAPGTEDATAPEQAWQQYLNFVKHQGDKKTKSAKKRKSDATGKGTKQAKSSQKLPPAKRAKLTSISEESEAASTKVDEAKTLKNAKKKAHESLTNEHTLFLSNVSKDASKEDVEALFQDIPTLKDVRLVVKMRGERAKSRGMAYVQFMDDAGVEAGLKRNGSLLDGHPLRVERSKPPPTSASTPANKSPGGESFWKTDPLTLYIGNQNREGSKEQVTEEQLQKTLQQAMQSAGELVVVTRVSILKDRHGKLKNYGLVEVAEPSQVTFCLDHVGALQEKLGEQVTMKPSRFSISHILDQQEKQQEQKQKRKAATTSVLARLLV</sequence>
<organism evidence="5 6">
    <name type="scientific">Phytophthora megakarya</name>
    <dbReference type="NCBI Taxonomy" id="4795"/>
    <lineage>
        <taxon>Eukaryota</taxon>
        <taxon>Sar</taxon>
        <taxon>Stramenopiles</taxon>
        <taxon>Oomycota</taxon>
        <taxon>Peronosporomycetes</taxon>
        <taxon>Peronosporales</taxon>
        <taxon>Peronosporaceae</taxon>
        <taxon>Phytophthora</taxon>
    </lineage>
</organism>
<dbReference type="InterPro" id="IPR000504">
    <property type="entry name" value="RRM_dom"/>
</dbReference>
<feature type="compositionally biased region" description="Low complexity" evidence="3">
    <location>
        <begin position="7"/>
        <end position="18"/>
    </location>
</feature>
<dbReference type="GO" id="GO:0003723">
    <property type="term" value="F:RNA binding"/>
    <property type="evidence" value="ECO:0007669"/>
    <property type="project" value="UniProtKB-UniRule"/>
</dbReference>
<evidence type="ECO:0000259" key="4">
    <source>
        <dbReference type="PROSITE" id="PS50102"/>
    </source>
</evidence>
<dbReference type="InterPro" id="IPR011990">
    <property type="entry name" value="TPR-like_helical_dom_sf"/>
</dbReference>
<feature type="region of interest" description="Disordered" evidence="3">
    <location>
        <begin position="470"/>
        <end position="505"/>
    </location>
</feature>
<keyword evidence="6" id="KW-1185">Reference proteome</keyword>
<evidence type="ECO:0000313" key="5">
    <source>
        <dbReference type="EMBL" id="OWZ04447.1"/>
    </source>
</evidence>
<feature type="compositionally biased region" description="Polar residues" evidence="3">
    <location>
        <begin position="56"/>
        <end position="66"/>
    </location>
</feature>
<dbReference type="STRING" id="4795.A0A225VI40"/>
<keyword evidence="1 2" id="KW-0694">RNA-binding</keyword>
<dbReference type="SMART" id="SM00360">
    <property type="entry name" value="RRM"/>
    <property type="match status" value="2"/>
</dbReference>